<dbReference type="Proteomes" id="UP000004200">
    <property type="component" value="Unassembled WGS sequence"/>
</dbReference>
<evidence type="ECO:0000256" key="6">
    <source>
        <dbReference type="ARBA" id="ARBA00023118"/>
    </source>
</evidence>
<keyword evidence="3" id="KW-0255">Endonuclease</keyword>
<evidence type="ECO:0000256" key="3">
    <source>
        <dbReference type="ARBA" id="ARBA00022759"/>
    </source>
</evidence>
<dbReference type="CDD" id="cd09634">
    <property type="entry name" value="Cas1_I-II-III"/>
    <property type="match status" value="1"/>
</dbReference>
<evidence type="ECO:0000256" key="8">
    <source>
        <dbReference type="ARBA" id="ARBA00023211"/>
    </source>
</evidence>
<keyword evidence="8" id="KW-0464">Manganese</keyword>
<name>G2DYQ0_9GAMM</name>
<keyword evidence="1" id="KW-0540">Nuclease</keyword>
<evidence type="ECO:0000256" key="1">
    <source>
        <dbReference type="ARBA" id="ARBA00022722"/>
    </source>
</evidence>
<dbReference type="GO" id="GO:0051607">
    <property type="term" value="P:defense response to virus"/>
    <property type="evidence" value="ECO:0007669"/>
    <property type="project" value="UniProtKB-KW"/>
</dbReference>
<keyword evidence="11" id="KW-1185">Reference proteome</keyword>
<gene>
    <name evidence="10" type="ORF">ThidrDRAFT_1162</name>
</gene>
<evidence type="ECO:0000256" key="4">
    <source>
        <dbReference type="ARBA" id="ARBA00022801"/>
    </source>
</evidence>
<keyword evidence="2" id="KW-0479">Metal-binding</keyword>
<organism evidence="10 11">
    <name type="scientific">Thiorhodococcus drewsii AZ1</name>
    <dbReference type="NCBI Taxonomy" id="765913"/>
    <lineage>
        <taxon>Bacteria</taxon>
        <taxon>Pseudomonadati</taxon>
        <taxon>Pseudomonadota</taxon>
        <taxon>Gammaproteobacteria</taxon>
        <taxon>Chromatiales</taxon>
        <taxon>Chromatiaceae</taxon>
        <taxon>Thiorhodococcus</taxon>
    </lineage>
</organism>
<dbReference type="EMBL" id="AFWT01000006">
    <property type="protein sequence ID" value="EGV32677.1"/>
    <property type="molecule type" value="Genomic_DNA"/>
</dbReference>
<evidence type="ECO:0000256" key="2">
    <source>
        <dbReference type="ARBA" id="ARBA00022723"/>
    </source>
</evidence>
<comment type="caution">
    <text evidence="10">The sequence shown here is derived from an EMBL/GenBank/DDBJ whole genome shotgun (WGS) entry which is preliminary data.</text>
</comment>
<evidence type="ECO:0000256" key="7">
    <source>
        <dbReference type="ARBA" id="ARBA00023125"/>
    </source>
</evidence>
<dbReference type="PATRIC" id="fig|765913.3.peg.1192"/>
<evidence type="ECO:0000313" key="11">
    <source>
        <dbReference type="Proteomes" id="UP000004200"/>
    </source>
</evidence>
<evidence type="ECO:0000256" key="5">
    <source>
        <dbReference type="ARBA" id="ARBA00022842"/>
    </source>
</evidence>
<dbReference type="PANTHER" id="PTHR34353">
    <property type="entry name" value="CRISPR-ASSOCIATED ENDONUCLEASE CAS1 1"/>
    <property type="match status" value="1"/>
</dbReference>
<dbReference type="Pfam" id="PF01867">
    <property type="entry name" value="Cas_Cas1"/>
    <property type="match status" value="1"/>
</dbReference>
<dbReference type="AlphaFoldDB" id="G2DYQ0"/>
<keyword evidence="4" id="KW-0378">Hydrolase</keyword>
<accession>G2DYQ0</accession>
<dbReference type="GO" id="GO:0016787">
    <property type="term" value="F:hydrolase activity"/>
    <property type="evidence" value="ECO:0007669"/>
    <property type="project" value="UniProtKB-KW"/>
</dbReference>
<keyword evidence="7" id="KW-0238">DNA-binding</keyword>
<dbReference type="PANTHER" id="PTHR34353:SF2">
    <property type="entry name" value="CRISPR-ASSOCIATED ENDONUCLEASE CAS1 1"/>
    <property type="match status" value="1"/>
</dbReference>
<keyword evidence="6" id="KW-0051">Antiviral defense</keyword>
<sequence>MPTAGANACGLPHRHVALRHEQHLTYADPLRRLVMARRVVWAKLESMAEFARSHAPGAESEFYQAMQSAAEAGDVSTLMGVEGAATVKHFATLGSLYARTSGFVFDRRTRQPPLDEPNALMSLAYTLAQSHATQLALRAGLDVQIGFLHAIQRDRESLALDLLEPARAELDAWVHGLLARPARIEPAMFTQGQDGSVTLTKEGRGLFYPAWYRDGYRIALQPMRQLLAGMLDGLRRARCSDDVVGCD</sequence>
<dbReference type="GO" id="GO:0003677">
    <property type="term" value="F:DNA binding"/>
    <property type="evidence" value="ECO:0007669"/>
    <property type="project" value="UniProtKB-KW"/>
</dbReference>
<dbReference type="GO" id="GO:0043571">
    <property type="term" value="P:maintenance of CRISPR repeat elements"/>
    <property type="evidence" value="ECO:0007669"/>
    <property type="project" value="InterPro"/>
</dbReference>
<comment type="subunit">
    <text evidence="9">Homodimer, forms a heterotetramer with a Cas2 homodimer.</text>
</comment>
<dbReference type="GO" id="GO:0046872">
    <property type="term" value="F:metal ion binding"/>
    <property type="evidence" value="ECO:0007669"/>
    <property type="project" value="UniProtKB-KW"/>
</dbReference>
<dbReference type="GO" id="GO:0004519">
    <property type="term" value="F:endonuclease activity"/>
    <property type="evidence" value="ECO:0007669"/>
    <property type="project" value="UniProtKB-KW"/>
</dbReference>
<dbReference type="NCBIfam" id="TIGR00287">
    <property type="entry name" value="cas1"/>
    <property type="match status" value="1"/>
</dbReference>
<evidence type="ECO:0000256" key="9">
    <source>
        <dbReference type="ARBA" id="ARBA00038592"/>
    </source>
</evidence>
<dbReference type="eggNOG" id="COG1518">
    <property type="taxonomic scope" value="Bacteria"/>
</dbReference>
<dbReference type="InterPro" id="IPR042206">
    <property type="entry name" value="CRISPR-assoc_Cas1_C"/>
</dbReference>
<proteinExistence type="predicted"/>
<dbReference type="InterPro" id="IPR002729">
    <property type="entry name" value="CRISPR-assoc_Cas1"/>
</dbReference>
<keyword evidence="5" id="KW-0460">Magnesium</keyword>
<dbReference type="STRING" id="765913.ThidrDRAFT_1162"/>
<protein>
    <submittedName>
        <fullName evidence="10">CRISPR-associated protein Cas1</fullName>
    </submittedName>
</protein>
<dbReference type="InterPro" id="IPR050646">
    <property type="entry name" value="Cas1"/>
</dbReference>
<dbReference type="Gene3D" id="1.20.120.920">
    <property type="entry name" value="CRISPR-associated endonuclease Cas1, C-terminal domain"/>
    <property type="match status" value="1"/>
</dbReference>
<reference evidence="10 11" key="1">
    <citation type="submission" date="2011-06" db="EMBL/GenBank/DDBJ databases">
        <title>The draft genome of Thiorhodococcus drewsii AZ1.</title>
        <authorList>
            <consortium name="US DOE Joint Genome Institute (JGI-PGF)"/>
            <person name="Lucas S."/>
            <person name="Han J."/>
            <person name="Lapidus A."/>
            <person name="Cheng J.-F."/>
            <person name="Goodwin L."/>
            <person name="Pitluck S."/>
            <person name="Peters L."/>
            <person name="Land M.L."/>
            <person name="Hauser L."/>
            <person name="Vogl K."/>
            <person name="Liu Z."/>
            <person name="Imhoff J."/>
            <person name="Thiel V."/>
            <person name="Frigaard N.-U."/>
            <person name="Bryant D.A."/>
            <person name="Woyke T.J."/>
        </authorList>
    </citation>
    <scope>NUCLEOTIDE SEQUENCE [LARGE SCALE GENOMIC DNA]</scope>
    <source>
        <strain evidence="10 11">AZ1</strain>
    </source>
</reference>
<evidence type="ECO:0000313" key="10">
    <source>
        <dbReference type="EMBL" id="EGV32677.1"/>
    </source>
</evidence>